<dbReference type="CDD" id="cd17536">
    <property type="entry name" value="REC_YesN-like"/>
    <property type="match status" value="1"/>
</dbReference>
<dbReference type="GO" id="GO:0003700">
    <property type="term" value="F:DNA-binding transcription factor activity"/>
    <property type="evidence" value="ECO:0007669"/>
    <property type="project" value="InterPro"/>
</dbReference>
<organism evidence="13 16">
    <name type="scientific">Ruthenibacterium lactatiformans</name>
    <dbReference type="NCBI Taxonomy" id="1550024"/>
    <lineage>
        <taxon>Bacteria</taxon>
        <taxon>Bacillati</taxon>
        <taxon>Bacillota</taxon>
        <taxon>Clostridia</taxon>
        <taxon>Eubacteriales</taxon>
        <taxon>Oscillospiraceae</taxon>
        <taxon>Ruthenibacterium</taxon>
    </lineage>
</organism>
<keyword evidence="5" id="KW-0902">Two-component regulatory system</keyword>
<dbReference type="EMBL" id="VUNJ01000020">
    <property type="protein sequence ID" value="MST93139.1"/>
    <property type="molecule type" value="Genomic_DNA"/>
</dbReference>
<dbReference type="GO" id="GO:0043565">
    <property type="term" value="F:sequence-specific DNA binding"/>
    <property type="evidence" value="ECO:0007669"/>
    <property type="project" value="InterPro"/>
</dbReference>
<dbReference type="SMART" id="SM00448">
    <property type="entry name" value="REC"/>
    <property type="match status" value="1"/>
</dbReference>
<dbReference type="PANTHER" id="PTHR42713">
    <property type="entry name" value="HISTIDINE KINASE-RELATED"/>
    <property type="match status" value="1"/>
</dbReference>
<evidence type="ECO:0000256" key="7">
    <source>
        <dbReference type="ARBA" id="ARBA00023125"/>
    </source>
</evidence>
<dbReference type="GO" id="GO:0000160">
    <property type="term" value="P:phosphorelay signal transduction system"/>
    <property type="evidence" value="ECO:0007669"/>
    <property type="project" value="UniProtKB-KW"/>
</dbReference>
<dbReference type="Pfam" id="PF00072">
    <property type="entry name" value="Response_reg"/>
    <property type="match status" value="1"/>
</dbReference>
<dbReference type="InterPro" id="IPR009057">
    <property type="entry name" value="Homeodomain-like_sf"/>
</dbReference>
<feature type="modified residue" description="4-aspartylphosphate" evidence="10">
    <location>
        <position position="55"/>
    </location>
</feature>
<protein>
    <recommendedName>
        <fullName evidence="2">Stage 0 sporulation protein A homolog</fullName>
    </recommendedName>
</protein>
<dbReference type="PANTHER" id="PTHR42713:SF3">
    <property type="entry name" value="TRANSCRIPTIONAL REGULATORY PROTEIN HPTR"/>
    <property type="match status" value="1"/>
</dbReference>
<name>A0A0W7TN30_9FIRM</name>
<feature type="domain" description="HTH araC/xylS-type" evidence="11">
    <location>
        <begin position="149"/>
        <end position="249"/>
    </location>
</feature>
<evidence type="ECO:0000256" key="3">
    <source>
        <dbReference type="ARBA" id="ARBA00022490"/>
    </source>
</evidence>
<evidence type="ECO:0000256" key="4">
    <source>
        <dbReference type="ARBA" id="ARBA00022553"/>
    </source>
</evidence>
<dbReference type="SUPFAM" id="SSF46689">
    <property type="entry name" value="Homeodomain-like"/>
    <property type="match status" value="1"/>
</dbReference>
<comment type="function">
    <text evidence="9">May play the central regulatory role in sporulation. It may be an element of the effector pathway responsible for the activation of sporulation genes in response to nutritional stress. Spo0A may act in concert with spo0H (a sigma factor) to control the expression of some genes that are critical to the sporulation process.</text>
</comment>
<comment type="subcellular location">
    <subcellularLocation>
        <location evidence="1">Cytoplasm</location>
    </subcellularLocation>
</comment>
<comment type="caution">
    <text evidence="13">The sequence shown here is derived from an EMBL/GenBank/DDBJ whole genome shotgun (WGS) entry which is preliminary data.</text>
</comment>
<dbReference type="EMBL" id="WMZR01000035">
    <property type="protein sequence ID" value="MTS53111.1"/>
    <property type="molecule type" value="Genomic_DNA"/>
</dbReference>
<dbReference type="GO" id="GO:0005737">
    <property type="term" value="C:cytoplasm"/>
    <property type="evidence" value="ECO:0007669"/>
    <property type="project" value="UniProtKB-SubCell"/>
</dbReference>
<dbReference type="RefSeq" id="WP_055081369.1">
    <property type="nucleotide sequence ID" value="NZ_CAOJUJ010000009.1"/>
</dbReference>
<dbReference type="PROSITE" id="PS50110">
    <property type="entry name" value="RESPONSE_REGULATORY"/>
    <property type="match status" value="1"/>
</dbReference>
<gene>
    <name evidence="13" type="ORF">ASJ35_14980</name>
    <name evidence="14" type="ORF">FYJ76_14575</name>
    <name evidence="15" type="ORF">GMD52_16465</name>
</gene>
<evidence type="ECO:0000256" key="6">
    <source>
        <dbReference type="ARBA" id="ARBA00023015"/>
    </source>
</evidence>
<dbReference type="Proteomes" id="UP000449193">
    <property type="component" value="Unassembled WGS sequence"/>
</dbReference>
<keyword evidence="8" id="KW-0804">Transcription</keyword>
<feature type="domain" description="Response regulatory" evidence="12">
    <location>
        <begin position="3"/>
        <end position="120"/>
    </location>
</feature>
<dbReference type="Pfam" id="PF12833">
    <property type="entry name" value="HTH_18"/>
    <property type="match status" value="1"/>
</dbReference>
<evidence type="ECO:0000313" key="18">
    <source>
        <dbReference type="Proteomes" id="UP000449193"/>
    </source>
</evidence>
<accession>A0A0W7TN30</accession>
<evidence type="ECO:0000313" key="16">
    <source>
        <dbReference type="Proteomes" id="UP000053433"/>
    </source>
</evidence>
<proteinExistence type="predicted"/>
<keyword evidence="7" id="KW-0238">DNA-binding</keyword>
<dbReference type="InterPro" id="IPR018060">
    <property type="entry name" value="HTH_AraC"/>
</dbReference>
<dbReference type="Gene3D" id="1.10.10.60">
    <property type="entry name" value="Homeodomain-like"/>
    <property type="match status" value="2"/>
</dbReference>
<evidence type="ECO:0000313" key="17">
    <source>
        <dbReference type="Proteomes" id="UP000431913"/>
    </source>
</evidence>
<keyword evidence="6" id="KW-0805">Transcription regulation</keyword>
<dbReference type="Gene3D" id="3.40.50.2300">
    <property type="match status" value="1"/>
</dbReference>
<reference evidence="14 17" key="3">
    <citation type="submission" date="2019-08" db="EMBL/GenBank/DDBJ databases">
        <title>In-depth cultivation of the pig gut microbiome towards novel bacterial diversity and tailored functional studies.</title>
        <authorList>
            <person name="Wylensek D."/>
            <person name="Hitch T.C.A."/>
            <person name="Clavel T."/>
        </authorList>
    </citation>
    <scope>NUCLEOTIDE SEQUENCE [LARGE SCALE GENOMIC DNA]</scope>
    <source>
        <strain evidence="14 17">WCA3-601-WT-6J</strain>
    </source>
</reference>
<reference evidence="13 16" key="1">
    <citation type="submission" date="2015-10" db="EMBL/GenBank/DDBJ databases">
        <title>A novel member of the family Ruminococcaceae isolated from human faeces.</title>
        <authorList>
            <person name="Shkoporov A.N."/>
            <person name="Chaplin A.V."/>
            <person name="Motuzova O.V."/>
            <person name="Kafarskaia L.I."/>
            <person name="Efimov B.A."/>
        </authorList>
    </citation>
    <scope>NUCLEOTIDE SEQUENCE [LARGE SCALE GENOMIC DNA]</scope>
    <source>
        <strain evidence="13 16">668</strain>
    </source>
</reference>
<evidence type="ECO:0000259" key="12">
    <source>
        <dbReference type="PROSITE" id="PS50110"/>
    </source>
</evidence>
<evidence type="ECO:0000256" key="2">
    <source>
        <dbReference type="ARBA" id="ARBA00018672"/>
    </source>
</evidence>
<evidence type="ECO:0000256" key="10">
    <source>
        <dbReference type="PROSITE-ProRule" id="PRU00169"/>
    </source>
</evidence>
<evidence type="ECO:0000256" key="9">
    <source>
        <dbReference type="ARBA" id="ARBA00024867"/>
    </source>
</evidence>
<dbReference type="InterPro" id="IPR001789">
    <property type="entry name" value="Sig_transdc_resp-reg_receiver"/>
</dbReference>
<evidence type="ECO:0000256" key="5">
    <source>
        <dbReference type="ARBA" id="ARBA00023012"/>
    </source>
</evidence>
<keyword evidence="3" id="KW-0963">Cytoplasm</keyword>
<dbReference type="Proteomes" id="UP000431913">
    <property type="component" value="Unassembled WGS sequence"/>
</dbReference>
<evidence type="ECO:0000256" key="8">
    <source>
        <dbReference type="ARBA" id="ARBA00023163"/>
    </source>
</evidence>
<evidence type="ECO:0000259" key="11">
    <source>
        <dbReference type="PROSITE" id="PS01124"/>
    </source>
</evidence>
<dbReference type="Proteomes" id="UP000053433">
    <property type="component" value="Unassembled WGS sequence"/>
</dbReference>
<dbReference type="EMBL" id="LMUA01000026">
    <property type="protein sequence ID" value="KUE75236.1"/>
    <property type="molecule type" value="Genomic_DNA"/>
</dbReference>
<evidence type="ECO:0000313" key="15">
    <source>
        <dbReference type="EMBL" id="MTS53111.1"/>
    </source>
</evidence>
<reference evidence="15 18" key="2">
    <citation type="journal article" date="2019" name="Nat. Med.">
        <title>A library of human gut bacterial isolates paired with longitudinal multiomics data enables mechanistic microbiome research.</title>
        <authorList>
            <person name="Poyet M."/>
            <person name="Groussin M."/>
            <person name="Gibbons S.M."/>
            <person name="Avila-Pacheco J."/>
            <person name="Jiang X."/>
            <person name="Kearney S.M."/>
            <person name="Perrotta A.R."/>
            <person name="Berdy B."/>
            <person name="Zhao S."/>
            <person name="Lieberman T.D."/>
            <person name="Swanson P.K."/>
            <person name="Smith M."/>
            <person name="Roesemann S."/>
            <person name="Alexander J.E."/>
            <person name="Rich S.A."/>
            <person name="Livny J."/>
            <person name="Vlamakis H."/>
            <person name="Clish C."/>
            <person name="Bullock K."/>
            <person name="Deik A."/>
            <person name="Scott J."/>
            <person name="Pierce K.A."/>
            <person name="Xavier R.J."/>
            <person name="Alm E.J."/>
        </authorList>
    </citation>
    <scope>NUCLEOTIDE SEQUENCE [LARGE SCALE GENOMIC DNA]</scope>
    <source>
        <strain evidence="15 18">BIOML-A7</strain>
    </source>
</reference>
<dbReference type="AlphaFoldDB" id="A0A0W7TN30"/>
<evidence type="ECO:0000313" key="13">
    <source>
        <dbReference type="EMBL" id="KUE75236.1"/>
    </source>
</evidence>
<dbReference type="InterPro" id="IPR051552">
    <property type="entry name" value="HptR"/>
</dbReference>
<dbReference type="InterPro" id="IPR011006">
    <property type="entry name" value="CheY-like_superfamily"/>
</dbReference>
<dbReference type="PROSITE" id="PS01124">
    <property type="entry name" value="HTH_ARAC_FAMILY_2"/>
    <property type="match status" value="1"/>
</dbReference>
<keyword evidence="4 10" id="KW-0597">Phosphoprotein</keyword>
<dbReference type="SUPFAM" id="SSF52172">
    <property type="entry name" value="CheY-like"/>
    <property type="match status" value="1"/>
</dbReference>
<evidence type="ECO:0000256" key="1">
    <source>
        <dbReference type="ARBA" id="ARBA00004496"/>
    </source>
</evidence>
<sequence length="254" mass="29073">MLKLLVADDERILREAVCYLIDWKSIGIELAASCKNGREAYEEACRTKPDIILTDIKMPGLSGLDLVEKLSEPGRVLEFILLTGYADFEYAHRALSHRVHHYLLKPCNEQQIIEAVQQAAQSIYTRRQLQQMEPTCAGVARPEYSETVQKVVDYLEKHYSDAALSLKGLAANYLFMNPDYVSRQFLQQTGYRFVDYLLALRIRKAQWLLVNGVPPQQVPERVGYSANPQYFVHLFSKATGMTPREYAQALRIEP</sequence>
<evidence type="ECO:0000313" key="14">
    <source>
        <dbReference type="EMBL" id="MST93139.1"/>
    </source>
</evidence>
<dbReference type="SMART" id="SM00342">
    <property type="entry name" value="HTH_ARAC"/>
    <property type="match status" value="1"/>
</dbReference>